<dbReference type="Gene3D" id="2.60.120.620">
    <property type="entry name" value="q2cbj1_9rhob like domain"/>
    <property type="match status" value="1"/>
</dbReference>
<dbReference type="InterPro" id="IPR012668">
    <property type="entry name" value="CHP02466"/>
</dbReference>
<gene>
    <name evidence="1" type="ORF">ETAA1_10600</name>
</gene>
<accession>A0A517XNU7</accession>
<evidence type="ECO:0000313" key="2">
    <source>
        <dbReference type="Proteomes" id="UP000319576"/>
    </source>
</evidence>
<sequence length="60" mass="6704">MLFPSLLKHGVEPNRSAADRVCVSFNVGLRAVDPSRGPFGRKSCPCLHWRRGDPEVSLQR</sequence>
<dbReference type="Proteomes" id="UP000319576">
    <property type="component" value="Chromosome"/>
</dbReference>
<protein>
    <submittedName>
        <fullName evidence="1">Uncharacterized protein</fullName>
    </submittedName>
</protein>
<dbReference type="RefSeq" id="WP_145234941.1">
    <property type="nucleotide sequence ID" value="NZ_CP036273.1"/>
</dbReference>
<name>A0A517XNU7_9BACT</name>
<proteinExistence type="predicted"/>
<keyword evidence="2" id="KW-1185">Reference proteome</keyword>
<dbReference type="KEGG" id="uli:ETAA1_10600"/>
<dbReference type="AlphaFoldDB" id="A0A517XNU7"/>
<dbReference type="Pfam" id="PF13759">
    <property type="entry name" value="2OG-FeII_Oxy_5"/>
    <property type="match status" value="1"/>
</dbReference>
<organism evidence="1 2">
    <name type="scientific">Urbifossiella limnaea</name>
    <dbReference type="NCBI Taxonomy" id="2528023"/>
    <lineage>
        <taxon>Bacteria</taxon>
        <taxon>Pseudomonadati</taxon>
        <taxon>Planctomycetota</taxon>
        <taxon>Planctomycetia</taxon>
        <taxon>Gemmatales</taxon>
        <taxon>Gemmataceae</taxon>
        <taxon>Urbifossiella</taxon>
    </lineage>
</organism>
<evidence type="ECO:0000313" key="1">
    <source>
        <dbReference type="EMBL" id="QDU19156.1"/>
    </source>
</evidence>
<dbReference type="EMBL" id="CP036273">
    <property type="protein sequence ID" value="QDU19156.1"/>
    <property type="molecule type" value="Genomic_DNA"/>
</dbReference>
<dbReference type="OrthoDB" id="9783136at2"/>
<reference evidence="1 2" key="1">
    <citation type="submission" date="2019-02" db="EMBL/GenBank/DDBJ databases">
        <title>Deep-cultivation of Planctomycetes and their phenomic and genomic characterization uncovers novel biology.</title>
        <authorList>
            <person name="Wiegand S."/>
            <person name="Jogler M."/>
            <person name="Boedeker C."/>
            <person name="Pinto D."/>
            <person name="Vollmers J."/>
            <person name="Rivas-Marin E."/>
            <person name="Kohn T."/>
            <person name="Peeters S.H."/>
            <person name="Heuer A."/>
            <person name="Rast P."/>
            <person name="Oberbeckmann S."/>
            <person name="Bunk B."/>
            <person name="Jeske O."/>
            <person name="Meyerdierks A."/>
            <person name="Storesund J.E."/>
            <person name="Kallscheuer N."/>
            <person name="Luecker S."/>
            <person name="Lage O.M."/>
            <person name="Pohl T."/>
            <person name="Merkel B.J."/>
            <person name="Hornburger P."/>
            <person name="Mueller R.-W."/>
            <person name="Bruemmer F."/>
            <person name="Labrenz M."/>
            <person name="Spormann A.M."/>
            <person name="Op den Camp H."/>
            <person name="Overmann J."/>
            <person name="Amann R."/>
            <person name="Jetten M.S.M."/>
            <person name="Mascher T."/>
            <person name="Medema M.H."/>
            <person name="Devos D.P."/>
            <person name="Kaster A.-K."/>
            <person name="Ovreas L."/>
            <person name="Rohde M."/>
            <person name="Galperin M.Y."/>
            <person name="Jogler C."/>
        </authorList>
    </citation>
    <scope>NUCLEOTIDE SEQUENCE [LARGE SCALE GENOMIC DNA]</scope>
    <source>
        <strain evidence="1 2">ETA_A1</strain>
    </source>
</reference>